<evidence type="ECO:0000256" key="17">
    <source>
        <dbReference type="ARBA" id="ARBA00023316"/>
    </source>
</evidence>
<dbReference type="RefSeq" id="WP_214508832.1">
    <property type="nucleotide sequence ID" value="NZ_JAHEPS010000019.1"/>
</dbReference>
<evidence type="ECO:0000256" key="3">
    <source>
        <dbReference type="ARBA" id="ARBA00004496"/>
    </source>
</evidence>
<evidence type="ECO:0000256" key="18">
    <source>
        <dbReference type="ARBA" id="ARBA00031026"/>
    </source>
</evidence>
<dbReference type="Gene3D" id="3.30.465.10">
    <property type="match status" value="1"/>
</dbReference>
<gene>
    <name evidence="20 22" type="primary">murB</name>
    <name evidence="22" type="ORF">KJI95_19315</name>
</gene>
<evidence type="ECO:0000256" key="5">
    <source>
        <dbReference type="ARBA" id="ARBA00010485"/>
    </source>
</evidence>
<evidence type="ECO:0000313" key="22">
    <source>
        <dbReference type="EMBL" id="MBT1446646.1"/>
    </source>
</evidence>
<reference evidence="22 23" key="1">
    <citation type="submission" date="2021-05" db="EMBL/GenBank/DDBJ databases">
        <title>Shewanella sp. JM162201.</title>
        <authorList>
            <person name="Xu S."/>
            <person name="Li A."/>
        </authorList>
    </citation>
    <scope>NUCLEOTIDE SEQUENCE [LARGE SCALE GENOMIC DNA]</scope>
    <source>
        <strain evidence="22 23">JM162201</strain>
    </source>
</reference>
<keyword evidence="12 20" id="KW-0521">NADP</keyword>
<dbReference type="NCBIfam" id="NF000755">
    <property type="entry name" value="PRK00046.1"/>
    <property type="match status" value="1"/>
</dbReference>
<dbReference type="InterPro" id="IPR011601">
    <property type="entry name" value="MurB_C"/>
</dbReference>
<dbReference type="HAMAP" id="MF_00037">
    <property type="entry name" value="MurB"/>
    <property type="match status" value="1"/>
</dbReference>
<comment type="subcellular location">
    <subcellularLocation>
        <location evidence="3 20">Cytoplasm</location>
    </subcellularLocation>
</comment>
<dbReference type="InterPro" id="IPR003170">
    <property type="entry name" value="MurB"/>
</dbReference>
<feature type="domain" description="FAD-binding PCMH-type" evidence="21">
    <location>
        <begin position="23"/>
        <end position="193"/>
    </location>
</feature>
<evidence type="ECO:0000256" key="1">
    <source>
        <dbReference type="ARBA" id="ARBA00001974"/>
    </source>
</evidence>
<comment type="cofactor">
    <cofactor evidence="1 20">
        <name>FAD</name>
        <dbReference type="ChEBI" id="CHEBI:57692"/>
    </cofactor>
</comment>
<evidence type="ECO:0000256" key="2">
    <source>
        <dbReference type="ARBA" id="ARBA00003921"/>
    </source>
</evidence>
<keyword evidence="14 20" id="KW-0573">Peptidoglycan synthesis</keyword>
<keyword evidence="23" id="KW-1185">Reference proteome</keyword>
<evidence type="ECO:0000256" key="9">
    <source>
        <dbReference type="ARBA" id="ARBA00022618"/>
    </source>
</evidence>
<dbReference type="InterPro" id="IPR016166">
    <property type="entry name" value="FAD-bd_PCMH"/>
</dbReference>
<dbReference type="SUPFAM" id="SSF56176">
    <property type="entry name" value="FAD-binding/transporter-associated domain-like"/>
    <property type="match status" value="1"/>
</dbReference>
<evidence type="ECO:0000256" key="13">
    <source>
        <dbReference type="ARBA" id="ARBA00022960"/>
    </source>
</evidence>
<dbReference type="Pfam" id="PF01565">
    <property type="entry name" value="FAD_binding_4"/>
    <property type="match status" value="1"/>
</dbReference>
<evidence type="ECO:0000256" key="4">
    <source>
        <dbReference type="ARBA" id="ARBA00004752"/>
    </source>
</evidence>
<name>A0ABS5V866_9GAMM</name>
<dbReference type="Proteomes" id="UP001195903">
    <property type="component" value="Unassembled WGS sequence"/>
</dbReference>
<evidence type="ECO:0000313" key="23">
    <source>
        <dbReference type="Proteomes" id="UP001195903"/>
    </source>
</evidence>
<keyword evidence="8 20" id="KW-0963">Cytoplasm</keyword>
<feature type="active site" evidence="20">
    <location>
        <position position="335"/>
    </location>
</feature>
<evidence type="ECO:0000256" key="8">
    <source>
        <dbReference type="ARBA" id="ARBA00022490"/>
    </source>
</evidence>
<comment type="caution">
    <text evidence="22">The sequence shown here is derived from an EMBL/GenBank/DDBJ whole genome shotgun (WGS) entry which is preliminary data.</text>
</comment>
<comment type="pathway">
    <text evidence="4 20">Cell wall biogenesis; peptidoglycan biosynthesis.</text>
</comment>
<dbReference type="PANTHER" id="PTHR21071:SF4">
    <property type="entry name" value="UDP-N-ACETYLENOLPYRUVOYLGLUCOSAMINE REDUCTASE"/>
    <property type="match status" value="1"/>
</dbReference>
<sequence>MSANSASSSLRPVSLAPYNTFGINQYCRELRHITTIAELKEVTAELSAASEPFYVLGGGSNLVLTSDVDMVMLKMDIRGIEVQQDDEAYHLTVSGGESWHYLVSWTLRENMPGLENLALIPGTVGAAPIQNIGAYGVELKDFCEWVEYLSPLDGSITRLTAEQCEFGYRESIFKAALKGKAIITRVGLKLVKAWQPRLGYAPLNQFDPMTVSALDIFNKVIEVRRSKLPDPAVLGNAGSFFKNPVVDAATFSTIVRQFPDAVAYAQDDGRMKLAAGWLIDKAGLKGFRLGNAGVHEKQALVLVNLGGASGAEVCALARHIITTVEQTFGVTLEAEPNIVGDINAL</sequence>
<dbReference type="NCBIfam" id="TIGR00179">
    <property type="entry name" value="murB"/>
    <property type="match status" value="1"/>
</dbReference>
<dbReference type="GO" id="GO:0008762">
    <property type="term" value="F:UDP-N-acetylmuramate dehydrogenase activity"/>
    <property type="evidence" value="ECO:0007669"/>
    <property type="project" value="UniProtKB-EC"/>
</dbReference>
<protein>
    <recommendedName>
        <fullName evidence="7 20">UDP-N-acetylenolpyruvoylglucosamine reductase</fullName>
        <ecNumber evidence="6 20">1.3.1.98</ecNumber>
    </recommendedName>
    <alternativeName>
        <fullName evidence="18 20">UDP-N-acetylmuramate dehydrogenase</fullName>
    </alternativeName>
</protein>
<comment type="catalytic activity">
    <reaction evidence="19 20">
        <text>UDP-N-acetyl-alpha-D-muramate + NADP(+) = UDP-N-acetyl-3-O-(1-carboxyvinyl)-alpha-D-glucosamine + NADPH + H(+)</text>
        <dbReference type="Rhea" id="RHEA:12248"/>
        <dbReference type="ChEBI" id="CHEBI:15378"/>
        <dbReference type="ChEBI" id="CHEBI:57783"/>
        <dbReference type="ChEBI" id="CHEBI:58349"/>
        <dbReference type="ChEBI" id="CHEBI:68483"/>
        <dbReference type="ChEBI" id="CHEBI:70757"/>
        <dbReference type="EC" id="1.3.1.98"/>
    </reaction>
</comment>
<evidence type="ECO:0000256" key="15">
    <source>
        <dbReference type="ARBA" id="ARBA00023002"/>
    </source>
</evidence>
<dbReference type="Pfam" id="PF02873">
    <property type="entry name" value="MurB_C"/>
    <property type="match status" value="1"/>
</dbReference>
<keyword evidence="17 20" id="KW-0961">Cell wall biogenesis/degradation</keyword>
<dbReference type="InterPro" id="IPR016167">
    <property type="entry name" value="FAD-bd_PCMH_sub1"/>
</dbReference>
<comment type="function">
    <text evidence="2 20">Cell wall formation.</text>
</comment>
<evidence type="ECO:0000256" key="7">
    <source>
        <dbReference type="ARBA" id="ARBA00015188"/>
    </source>
</evidence>
<keyword evidence="13 20" id="KW-0133">Cell shape</keyword>
<dbReference type="InterPro" id="IPR016169">
    <property type="entry name" value="FAD-bd_PCMH_sub2"/>
</dbReference>
<keyword evidence="11 20" id="KW-0274">FAD</keyword>
<evidence type="ECO:0000256" key="14">
    <source>
        <dbReference type="ARBA" id="ARBA00022984"/>
    </source>
</evidence>
<comment type="similarity">
    <text evidence="5 20">Belongs to the MurB family.</text>
</comment>
<keyword evidence="16 20" id="KW-0131">Cell cycle</keyword>
<dbReference type="PANTHER" id="PTHR21071">
    <property type="entry name" value="UDP-N-ACETYLENOLPYRUVOYLGLUCOSAMINE REDUCTASE"/>
    <property type="match status" value="1"/>
</dbReference>
<dbReference type="Gene3D" id="3.30.43.10">
    <property type="entry name" value="Uridine Diphospho-n-acetylenolpyruvylglucosamine Reductase, domain 2"/>
    <property type="match status" value="1"/>
</dbReference>
<accession>A0ABS5V866</accession>
<evidence type="ECO:0000256" key="19">
    <source>
        <dbReference type="ARBA" id="ARBA00048914"/>
    </source>
</evidence>
<feature type="active site" description="Proton donor" evidence="20">
    <location>
        <position position="239"/>
    </location>
</feature>
<evidence type="ECO:0000256" key="6">
    <source>
        <dbReference type="ARBA" id="ARBA00012518"/>
    </source>
</evidence>
<dbReference type="EMBL" id="JAHEPS010000019">
    <property type="protein sequence ID" value="MBT1446646.1"/>
    <property type="molecule type" value="Genomic_DNA"/>
</dbReference>
<keyword evidence="9 20" id="KW-0132">Cell division</keyword>
<keyword evidence="15 20" id="KW-0560">Oxidoreductase</keyword>
<evidence type="ECO:0000256" key="20">
    <source>
        <dbReference type="HAMAP-Rule" id="MF_00037"/>
    </source>
</evidence>
<evidence type="ECO:0000256" key="10">
    <source>
        <dbReference type="ARBA" id="ARBA00022630"/>
    </source>
</evidence>
<feature type="active site" evidence="20">
    <location>
        <position position="169"/>
    </location>
</feature>
<evidence type="ECO:0000256" key="12">
    <source>
        <dbReference type="ARBA" id="ARBA00022857"/>
    </source>
</evidence>
<evidence type="ECO:0000259" key="21">
    <source>
        <dbReference type="PROSITE" id="PS51387"/>
    </source>
</evidence>
<dbReference type="PROSITE" id="PS51387">
    <property type="entry name" value="FAD_PCMH"/>
    <property type="match status" value="1"/>
</dbReference>
<dbReference type="EC" id="1.3.1.98" evidence="6 20"/>
<proteinExistence type="inferred from homology"/>
<dbReference type="InterPro" id="IPR036635">
    <property type="entry name" value="MurB_C_sf"/>
</dbReference>
<keyword evidence="10 20" id="KW-0285">Flavoprotein</keyword>
<organism evidence="22 23">
    <name type="scientific">Shewanella jiangmenensis</name>
    <dbReference type="NCBI Taxonomy" id="2837387"/>
    <lineage>
        <taxon>Bacteria</taxon>
        <taxon>Pseudomonadati</taxon>
        <taxon>Pseudomonadota</taxon>
        <taxon>Gammaproteobacteria</taxon>
        <taxon>Alteromonadales</taxon>
        <taxon>Shewanellaceae</taxon>
        <taxon>Shewanella</taxon>
    </lineage>
</organism>
<dbReference type="InterPro" id="IPR006094">
    <property type="entry name" value="Oxid_FAD_bind_N"/>
</dbReference>
<evidence type="ECO:0000256" key="16">
    <source>
        <dbReference type="ARBA" id="ARBA00023306"/>
    </source>
</evidence>
<evidence type="ECO:0000256" key="11">
    <source>
        <dbReference type="ARBA" id="ARBA00022827"/>
    </source>
</evidence>
<dbReference type="SUPFAM" id="SSF56194">
    <property type="entry name" value="Uridine diphospho-N-Acetylenolpyruvylglucosamine reductase, MurB, C-terminal domain"/>
    <property type="match status" value="1"/>
</dbReference>
<dbReference type="Gene3D" id="3.90.78.10">
    <property type="entry name" value="UDP-N-acetylenolpyruvoylglucosamine reductase, C-terminal domain"/>
    <property type="match status" value="1"/>
</dbReference>
<dbReference type="InterPro" id="IPR036318">
    <property type="entry name" value="FAD-bd_PCMH-like_sf"/>
</dbReference>